<keyword evidence="4" id="KW-0548">Nucleotidyltransferase</keyword>
<accession>A0A6B1D3S4</accession>
<comment type="cofactor">
    <cofactor evidence="1">
        <name>Mg(2+)</name>
        <dbReference type="ChEBI" id="CHEBI:18420"/>
    </cofactor>
</comment>
<evidence type="ECO:0000256" key="9">
    <source>
        <dbReference type="ARBA" id="ARBA00038276"/>
    </source>
</evidence>
<evidence type="ECO:0000256" key="4">
    <source>
        <dbReference type="ARBA" id="ARBA00022695"/>
    </source>
</evidence>
<evidence type="ECO:0000313" key="11">
    <source>
        <dbReference type="EMBL" id="MYC94194.1"/>
    </source>
</evidence>
<dbReference type="InterPro" id="IPR043519">
    <property type="entry name" value="NT_sf"/>
</dbReference>
<evidence type="ECO:0000256" key="2">
    <source>
        <dbReference type="ARBA" id="ARBA00022649"/>
    </source>
</evidence>
<evidence type="ECO:0000256" key="5">
    <source>
        <dbReference type="ARBA" id="ARBA00022723"/>
    </source>
</evidence>
<keyword evidence="8" id="KW-0460">Magnesium</keyword>
<dbReference type="GO" id="GO:0046872">
    <property type="term" value="F:metal ion binding"/>
    <property type="evidence" value="ECO:0007669"/>
    <property type="project" value="UniProtKB-KW"/>
</dbReference>
<feature type="domain" description="Polymerase nucleotidyl transferase" evidence="10">
    <location>
        <begin position="18"/>
        <end position="98"/>
    </location>
</feature>
<evidence type="ECO:0000256" key="3">
    <source>
        <dbReference type="ARBA" id="ARBA00022679"/>
    </source>
</evidence>
<dbReference type="InterPro" id="IPR002934">
    <property type="entry name" value="Polymerase_NTP_transf_dom"/>
</dbReference>
<dbReference type="CDD" id="cd05403">
    <property type="entry name" value="NT_KNTase_like"/>
    <property type="match status" value="1"/>
</dbReference>
<dbReference type="Pfam" id="PF01909">
    <property type="entry name" value="NTP_transf_2"/>
    <property type="match status" value="1"/>
</dbReference>
<dbReference type="PANTHER" id="PTHR33571">
    <property type="entry name" value="SSL8005 PROTEIN"/>
    <property type="match status" value="1"/>
</dbReference>
<name>A0A6B1D3S4_9CHLR</name>
<dbReference type="SUPFAM" id="SSF81301">
    <property type="entry name" value="Nucleotidyltransferase"/>
    <property type="match status" value="1"/>
</dbReference>
<gene>
    <name evidence="11" type="ORF">F4X14_04420</name>
</gene>
<dbReference type="PANTHER" id="PTHR33571:SF12">
    <property type="entry name" value="BSL3053 PROTEIN"/>
    <property type="match status" value="1"/>
</dbReference>
<keyword evidence="6" id="KW-0547">Nucleotide-binding</keyword>
<dbReference type="GO" id="GO:0016779">
    <property type="term" value="F:nucleotidyltransferase activity"/>
    <property type="evidence" value="ECO:0007669"/>
    <property type="project" value="UniProtKB-KW"/>
</dbReference>
<dbReference type="EMBL" id="VXMH01000019">
    <property type="protein sequence ID" value="MYC94194.1"/>
    <property type="molecule type" value="Genomic_DNA"/>
</dbReference>
<keyword evidence="7" id="KW-0067">ATP-binding</keyword>
<protein>
    <submittedName>
        <fullName evidence="11">Nucleotidyltransferase family protein</fullName>
    </submittedName>
</protein>
<keyword evidence="3 11" id="KW-0808">Transferase</keyword>
<dbReference type="GO" id="GO:0005524">
    <property type="term" value="F:ATP binding"/>
    <property type="evidence" value="ECO:0007669"/>
    <property type="project" value="UniProtKB-KW"/>
</dbReference>
<evidence type="ECO:0000256" key="7">
    <source>
        <dbReference type="ARBA" id="ARBA00022840"/>
    </source>
</evidence>
<keyword evidence="5" id="KW-0479">Metal-binding</keyword>
<dbReference type="AlphaFoldDB" id="A0A6B1D3S4"/>
<dbReference type="Gene3D" id="3.30.460.10">
    <property type="entry name" value="Beta Polymerase, domain 2"/>
    <property type="match status" value="1"/>
</dbReference>
<comment type="similarity">
    <text evidence="9">Belongs to the MntA antitoxin family.</text>
</comment>
<evidence type="ECO:0000256" key="1">
    <source>
        <dbReference type="ARBA" id="ARBA00001946"/>
    </source>
</evidence>
<comment type="caution">
    <text evidence="11">The sequence shown here is derived from an EMBL/GenBank/DDBJ whole genome shotgun (WGS) entry which is preliminary data.</text>
</comment>
<reference evidence="11" key="1">
    <citation type="submission" date="2019-09" db="EMBL/GenBank/DDBJ databases">
        <title>Characterisation of the sponge microbiome using genome-centric metagenomics.</title>
        <authorList>
            <person name="Engelberts J.P."/>
            <person name="Robbins S.J."/>
            <person name="De Goeij J.M."/>
            <person name="Aranda M."/>
            <person name="Bell S.C."/>
            <person name="Webster N.S."/>
        </authorList>
    </citation>
    <scope>NUCLEOTIDE SEQUENCE</scope>
    <source>
        <strain evidence="11">SB0661_bin_32</strain>
    </source>
</reference>
<evidence type="ECO:0000256" key="6">
    <source>
        <dbReference type="ARBA" id="ARBA00022741"/>
    </source>
</evidence>
<dbReference type="InterPro" id="IPR052038">
    <property type="entry name" value="Type-VII_TA_antitoxin"/>
</dbReference>
<keyword evidence="2" id="KW-1277">Toxin-antitoxin system</keyword>
<proteinExistence type="inferred from homology"/>
<evidence type="ECO:0000256" key="8">
    <source>
        <dbReference type="ARBA" id="ARBA00022842"/>
    </source>
</evidence>
<evidence type="ECO:0000259" key="10">
    <source>
        <dbReference type="Pfam" id="PF01909"/>
    </source>
</evidence>
<organism evidence="11">
    <name type="scientific">Caldilineaceae bacterium SB0661_bin_32</name>
    <dbReference type="NCBI Taxonomy" id="2605255"/>
    <lineage>
        <taxon>Bacteria</taxon>
        <taxon>Bacillati</taxon>
        <taxon>Chloroflexota</taxon>
        <taxon>Caldilineae</taxon>
        <taxon>Caldilineales</taxon>
        <taxon>Caldilineaceae</taxon>
    </lineage>
</organism>
<sequence>MSTSLNARIEIPTVKIAAFCQRNRIRRLALFGSVLRDDFAPDSDVDVLVEFEPDARVGLAFITIGEELSEILGRQVDLHTFRGIESNRNWLLRAEILGSAEAVYDQTG</sequence>